<keyword evidence="2" id="KW-0472">Membrane</keyword>
<protein>
    <submittedName>
        <fullName evidence="3">Uncharacterized protein</fullName>
    </submittedName>
</protein>
<reference evidence="3 4" key="1">
    <citation type="submission" date="2019-02" db="EMBL/GenBank/DDBJ databases">
        <title>Deep-cultivation of Planctomycetes and their phenomic and genomic characterization uncovers novel biology.</title>
        <authorList>
            <person name="Wiegand S."/>
            <person name="Jogler M."/>
            <person name="Boedeker C."/>
            <person name="Pinto D."/>
            <person name="Vollmers J."/>
            <person name="Rivas-Marin E."/>
            <person name="Kohn T."/>
            <person name="Peeters S.H."/>
            <person name="Heuer A."/>
            <person name="Rast P."/>
            <person name="Oberbeckmann S."/>
            <person name="Bunk B."/>
            <person name="Jeske O."/>
            <person name="Meyerdierks A."/>
            <person name="Storesund J.E."/>
            <person name="Kallscheuer N."/>
            <person name="Luecker S."/>
            <person name="Lage O.M."/>
            <person name="Pohl T."/>
            <person name="Merkel B.J."/>
            <person name="Hornburger P."/>
            <person name="Mueller R.-W."/>
            <person name="Bruemmer F."/>
            <person name="Labrenz M."/>
            <person name="Spormann A.M."/>
            <person name="Op Den Camp H."/>
            <person name="Overmann J."/>
            <person name="Amann R."/>
            <person name="Jetten M.S.M."/>
            <person name="Mascher T."/>
            <person name="Medema M.H."/>
            <person name="Devos D.P."/>
            <person name="Kaster A.-K."/>
            <person name="Ovreas L."/>
            <person name="Rohde M."/>
            <person name="Galperin M.Y."/>
            <person name="Jogler C."/>
        </authorList>
    </citation>
    <scope>NUCLEOTIDE SEQUENCE [LARGE SCALE GENOMIC DNA]</scope>
    <source>
        <strain evidence="3 4">V7</strain>
    </source>
</reference>
<organism evidence="3 4">
    <name type="scientific">Crateriforma conspicua</name>
    <dbReference type="NCBI Taxonomy" id="2527996"/>
    <lineage>
        <taxon>Bacteria</taxon>
        <taxon>Pseudomonadati</taxon>
        <taxon>Planctomycetota</taxon>
        <taxon>Planctomycetia</taxon>
        <taxon>Planctomycetales</taxon>
        <taxon>Planctomycetaceae</taxon>
        <taxon>Crateriforma</taxon>
    </lineage>
</organism>
<evidence type="ECO:0000256" key="1">
    <source>
        <dbReference type="SAM" id="MobiDB-lite"/>
    </source>
</evidence>
<dbReference type="EMBL" id="SJPZ01000001">
    <property type="protein sequence ID" value="TWU66797.1"/>
    <property type="molecule type" value="Genomic_DNA"/>
</dbReference>
<feature type="transmembrane region" description="Helical" evidence="2">
    <location>
        <begin position="58"/>
        <end position="78"/>
    </location>
</feature>
<dbReference type="OrthoDB" id="275750at2"/>
<dbReference type="Proteomes" id="UP000316476">
    <property type="component" value="Unassembled WGS sequence"/>
</dbReference>
<feature type="transmembrane region" description="Helical" evidence="2">
    <location>
        <begin position="90"/>
        <end position="113"/>
    </location>
</feature>
<feature type="transmembrane region" description="Helical" evidence="2">
    <location>
        <begin position="29"/>
        <end position="46"/>
    </location>
</feature>
<name>A0A5C6FUY5_9PLAN</name>
<keyword evidence="2" id="KW-0812">Transmembrane</keyword>
<proteinExistence type="predicted"/>
<evidence type="ECO:0000313" key="4">
    <source>
        <dbReference type="Proteomes" id="UP000316476"/>
    </source>
</evidence>
<comment type="caution">
    <text evidence="3">The sequence shown here is derived from an EMBL/GenBank/DDBJ whole genome shotgun (WGS) entry which is preliminary data.</text>
</comment>
<feature type="compositionally biased region" description="Basic and acidic residues" evidence="1">
    <location>
        <begin position="139"/>
        <end position="150"/>
    </location>
</feature>
<dbReference type="AlphaFoldDB" id="A0A5C6FUY5"/>
<evidence type="ECO:0000313" key="3">
    <source>
        <dbReference type="EMBL" id="TWU66797.1"/>
    </source>
</evidence>
<sequence>MAQLTIFLGVLLCIQTVFALFVNSAKYPAEFIPMIVGIPVLFVGVVSLNPHRRRRMGWFLLCLATVGLLFSSGLSLRWFGHAADHPGGVIAVRLAGAMGASCLALVFISLMMLRRRAGGNGGGVSRLADVSLTDAIQPHGDDQADSESHSKTAGVRPLSSHVALPADRGEVGVTESV</sequence>
<gene>
    <name evidence="3" type="ORF">V7x_23680</name>
</gene>
<dbReference type="RefSeq" id="WP_146413347.1">
    <property type="nucleotide sequence ID" value="NZ_SJPZ01000001.1"/>
</dbReference>
<evidence type="ECO:0000256" key="2">
    <source>
        <dbReference type="SAM" id="Phobius"/>
    </source>
</evidence>
<keyword evidence="2" id="KW-1133">Transmembrane helix</keyword>
<feature type="region of interest" description="Disordered" evidence="1">
    <location>
        <begin position="138"/>
        <end position="177"/>
    </location>
</feature>
<accession>A0A5C6FUY5</accession>